<protein>
    <submittedName>
        <fullName evidence="1">DUF3891 family protein</fullName>
    </submittedName>
</protein>
<dbReference type="EMBL" id="JBHUMZ010000017">
    <property type="protein sequence ID" value="MFD2638516.1"/>
    <property type="molecule type" value="Genomic_DNA"/>
</dbReference>
<dbReference type="InterPro" id="IPR024992">
    <property type="entry name" value="DUF3891"/>
</dbReference>
<dbReference type="Pfam" id="PF13030">
    <property type="entry name" value="DUF3891"/>
    <property type="match status" value="1"/>
</dbReference>
<sequence>MIVSTHDDKYQLFTQHNHSILSGQFVPYWRDDLFIGHEWFKDVQIAIREHDKAWIPLDKEPIWNDEKEIPHSFMDYPTEPKLKAYTNGATEVEQLSPYAGYLNSLHFLSFYKQKSTDSNISRFISREIDRQNHLRNSLELEGLEEQVVDFHFNLLQFCDDLSLYICLNKPNTSKEDEIFMFKDGFRQKFSGLRQQMNAHWINEEIIKVSPFPFKASFKVSIPYVEITQNEIVQFGLASAYGRAKEQVRNVTISD</sequence>
<accession>A0ABW5Q9V2</accession>
<gene>
    <name evidence="1" type="ORF">ACFSW4_06555</name>
</gene>
<proteinExistence type="predicted"/>
<evidence type="ECO:0000313" key="2">
    <source>
        <dbReference type="Proteomes" id="UP001597452"/>
    </source>
</evidence>
<dbReference type="Proteomes" id="UP001597452">
    <property type="component" value="Unassembled WGS sequence"/>
</dbReference>
<dbReference type="RefSeq" id="WP_377328225.1">
    <property type="nucleotide sequence ID" value="NZ_JBHUMZ010000017.1"/>
</dbReference>
<comment type="caution">
    <text evidence="1">The sequence shown here is derived from an EMBL/GenBank/DDBJ whole genome shotgun (WGS) entry which is preliminary data.</text>
</comment>
<organism evidence="1 2">
    <name type="scientific">Piscibacillus salipiscarius</name>
    <dbReference type="NCBI Taxonomy" id="299480"/>
    <lineage>
        <taxon>Bacteria</taxon>
        <taxon>Bacillati</taxon>
        <taxon>Bacillota</taxon>
        <taxon>Bacilli</taxon>
        <taxon>Bacillales</taxon>
        <taxon>Bacillaceae</taxon>
        <taxon>Piscibacillus</taxon>
    </lineage>
</organism>
<evidence type="ECO:0000313" key="1">
    <source>
        <dbReference type="EMBL" id="MFD2638516.1"/>
    </source>
</evidence>
<keyword evidence="2" id="KW-1185">Reference proteome</keyword>
<reference evidence="2" key="1">
    <citation type="journal article" date="2019" name="Int. J. Syst. Evol. Microbiol.">
        <title>The Global Catalogue of Microorganisms (GCM) 10K type strain sequencing project: providing services to taxonomists for standard genome sequencing and annotation.</title>
        <authorList>
            <consortium name="The Broad Institute Genomics Platform"/>
            <consortium name="The Broad Institute Genome Sequencing Center for Infectious Disease"/>
            <person name="Wu L."/>
            <person name="Ma J."/>
        </authorList>
    </citation>
    <scope>NUCLEOTIDE SEQUENCE [LARGE SCALE GENOMIC DNA]</scope>
    <source>
        <strain evidence="2">TISTR 1571</strain>
    </source>
</reference>
<name>A0ABW5Q9V2_9BACI</name>